<comment type="caution">
    <text evidence="3">The sequence shown here is derived from an EMBL/GenBank/DDBJ whole genome shotgun (WGS) entry which is preliminary data.</text>
</comment>
<feature type="domain" description="S-adenosylmethionine synthetase central" evidence="2">
    <location>
        <begin position="118"/>
        <end position="170"/>
    </location>
</feature>
<sequence>MGWYRLSDLNILEGKLLGSSYNQCCVGVWVVDLLRIEPYAIGNVTRLNGHSESRFSSSGKLSELIENTTKASLGQVIHFTKHKAKYEGNKISRKVARNEFNDETTGHAPDVLDCYKKIGVGGRSHMFGCATGETSELMPLSHVLSTKLSVYPTEVYKNDTCPWLRPGGSTLCSQSGFSILGQSRGAISSVFREIRHGSSRPPVVQDDTSYHSLPPLLPPPVPTVPQASPYLLHGHSEIAPPVVVQATIIDDAHACINCIEQRMRQLRVSNSSTIWDDLESMLVASLPTKFRMPNIERELEALRQRSDEFVSSFISRWQGKIAEIIDRPSERDQIQMVLRSLQPRIARHVVGVPFTDFGYLVLALYDVEDGISRGLWIDSSPIDVKGKKPFGGQRSFDYRPRASHQTYDQAYMPPTLVVSYYAAQDMERPPVSYSATGQPYYAAQMDQHCAYHQGPRHETDRCIALRHAIQDLIDQGLIHLESIISDEIYEIGGVTLGPRMPTPFRLVPEAALIQTTIVELVTFPYYSVHTPFVLVPDVEEVQTLYVDVS</sequence>
<dbReference type="GO" id="GO:0006556">
    <property type="term" value="P:S-adenosylmethionine biosynthetic process"/>
    <property type="evidence" value="ECO:0007669"/>
    <property type="project" value="InterPro"/>
</dbReference>
<evidence type="ECO:0000313" key="3">
    <source>
        <dbReference type="EMBL" id="RVW13352.1"/>
    </source>
</evidence>
<dbReference type="GO" id="GO:0004478">
    <property type="term" value="F:methionine adenosyltransferase activity"/>
    <property type="evidence" value="ECO:0007669"/>
    <property type="project" value="InterPro"/>
</dbReference>
<dbReference type="Pfam" id="PF02772">
    <property type="entry name" value="S-AdoMet_synt_M"/>
    <property type="match status" value="1"/>
</dbReference>
<dbReference type="SUPFAM" id="SSF55973">
    <property type="entry name" value="S-adenosylmethionine synthetase"/>
    <property type="match status" value="1"/>
</dbReference>
<organism evidence="3 4">
    <name type="scientific">Vitis vinifera</name>
    <name type="common">Grape</name>
    <dbReference type="NCBI Taxonomy" id="29760"/>
    <lineage>
        <taxon>Eukaryota</taxon>
        <taxon>Viridiplantae</taxon>
        <taxon>Streptophyta</taxon>
        <taxon>Embryophyta</taxon>
        <taxon>Tracheophyta</taxon>
        <taxon>Spermatophyta</taxon>
        <taxon>Magnoliopsida</taxon>
        <taxon>eudicotyledons</taxon>
        <taxon>Gunneridae</taxon>
        <taxon>Pentapetalae</taxon>
        <taxon>rosids</taxon>
        <taxon>Vitales</taxon>
        <taxon>Vitaceae</taxon>
        <taxon>Viteae</taxon>
        <taxon>Vitis</taxon>
    </lineage>
</organism>
<keyword evidence="1" id="KW-0479">Metal-binding</keyword>
<dbReference type="EMBL" id="QGNW01002655">
    <property type="protein sequence ID" value="RVW13352.1"/>
    <property type="molecule type" value="Genomic_DNA"/>
</dbReference>
<evidence type="ECO:0000259" key="2">
    <source>
        <dbReference type="Pfam" id="PF02772"/>
    </source>
</evidence>
<dbReference type="AlphaFoldDB" id="A0A438BQW4"/>
<dbReference type="PANTHER" id="PTHR19845">
    <property type="entry name" value="KATANIN P80 SUBUNIT"/>
    <property type="match status" value="1"/>
</dbReference>
<dbReference type="InterPro" id="IPR022629">
    <property type="entry name" value="S-AdoMet_synt_central"/>
</dbReference>
<dbReference type="GO" id="GO:0046872">
    <property type="term" value="F:metal ion binding"/>
    <property type="evidence" value="ECO:0007669"/>
    <property type="project" value="UniProtKB-KW"/>
</dbReference>
<dbReference type="Gene3D" id="3.30.300.10">
    <property type="match status" value="3"/>
</dbReference>
<proteinExistence type="predicted"/>
<dbReference type="PANTHER" id="PTHR19845:SF0">
    <property type="entry name" value="KATANIN P80 WD40 REPEAT-CONTAINING SUBUNIT B1"/>
    <property type="match status" value="1"/>
</dbReference>
<reference evidence="3 4" key="1">
    <citation type="journal article" date="2018" name="PLoS Genet.">
        <title>Population sequencing reveals clonal diversity and ancestral inbreeding in the grapevine cultivar Chardonnay.</title>
        <authorList>
            <person name="Roach M.J."/>
            <person name="Johnson D.L."/>
            <person name="Bohlmann J."/>
            <person name="van Vuuren H.J."/>
            <person name="Jones S.J."/>
            <person name="Pretorius I.S."/>
            <person name="Schmidt S.A."/>
            <person name="Borneman A.R."/>
        </authorList>
    </citation>
    <scope>NUCLEOTIDE SEQUENCE [LARGE SCALE GENOMIC DNA]</scope>
    <source>
        <strain evidence="4">cv. Chardonnay</strain>
        <tissue evidence="3">Leaf</tissue>
    </source>
</reference>
<evidence type="ECO:0000256" key="1">
    <source>
        <dbReference type="ARBA" id="ARBA00022723"/>
    </source>
</evidence>
<dbReference type="InterPro" id="IPR022636">
    <property type="entry name" value="S-AdoMet_synthetase_sfam"/>
</dbReference>
<gene>
    <name evidence="3" type="primary">VvCHDh000337_8</name>
    <name evidence="3" type="ORF">CK203_095764</name>
</gene>
<name>A0A438BQW4_VITVI</name>
<evidence type="ECO:0000313" key="4">
    <source>
        <dbReference type="Proteomes" id="UP000288805"/>
    </source>
</evidence>
<accession>A0A438BQW4</accession>
<dbReference type="Proteomes" id="UP000288805">
    <property type="component" value="Unassembled WGS sequence"/>
</dbReference>
<protein>
    <submittedName>
        <fullName evidence="3">Katanin p80 WD40 repeat-containing subunit B1-like</fullName>
    </submittedName>
</protein>